<protein>
    <submittedName>
        <fullName evidence="1">Uncharacterized protein</fullName>
    </submittedName>
</protein>
<proteinExistence type="predicted"/>
<keyword evidence="2" id="KW-1185">Reference proteome</keyword>
<sequence>MDSQLHVVAHAKDQAEGCSVLLAGLAGPGKNGERTAMVVRLAALKPGGSAGEHSRRARDSSPAVTKVISVNVAEDVTRDAVDRLGFLFGEHDEE</sequence>
<dbReference type="EMBL" id="BAAAPH010000032">
    <property type="protein sequence ID" value="GAA1603257.1"/>
    <property type="molecule type" value="Genomic_DNA"/>
</dbReference>
<comment type="caution">
    <text evidence="1">The sequence shown here is derived from an EMBL/GenBank/DDBJ whole genome shotgun (WGS) entry which is preliminary data.</text>
</comment>
<evidence type="ECO:0000313" key="1">
    <source>
        <dbReference type="EMBL" id="GAA1603257.1"/>
    </source>
</evidence>
<organism evidence="1 2">
    <name type="scientific">Kribbella hippodromi</name>
    <dbReference type="NCBI Taxonomy" id="434347"/>
    <lineage>
        <taxon>Bacteria</taxon>
        <taxon>Bacillati</taxon>
        <taxon>Actinomycetota</taxon>
        <taxon>Actinomycetes</taxon>
        <taxon>Propionibacteriales</taxon>
        <taxon>Kribbellaceae</taxon>
        <taxon>Kribbella</taxon>
    </lineage>
</organism>
<dbReference type="Proteomes" id="UP001501705">
    <property type="component" value="Unassembled WGS sequence"/>
</dbReference>
<reference evidence="2" key="1">
    <citation type="journal article" date="2019" name="Int. J. Syst. Evol. Microbiol.">
        <title>The Global Catalogue of Microorganisms (GCM) 10K type strain sequencing project: providing services to taxonomists for standard genome sequencing and annotation.</title>
        <authorList>
            <consortium name="The Broad Institute Genomics Platform"/>
            <consortium name="The Broad Institute Genome Sequencing Center for Infectious Disease"/>
            <person name="Wu L."/>
            <person name="Ma J."/>
        </authorList>
    </citation>
    <scope>NUCLEOTIDE SEQUENCE [LARGE SCALE GENOMIC DNA]</scope>
    <source>
        <strain evidence="2">JCM 15572</strain>
    </source>
</reference>
<accession>A0ABP4Q7X5</accession>
<evidence type="ECO:0000313" key="2">
    <source>
        <dbReference type="Proteomes" id="UP001501705"/>
    </source>
</evidence>
<gene>
    <name evidence="1" type="ORF">GCM10009804_69610</name>
</gene>
<dbReference type="RefSeq" id="WP_344240630.1">
    <property type="nucleotide sequence ID" value="NZ_BAAAPH010000032.1"/>
</dbReference>
<name>A0ABP4Q7X5_9ACTN</name>